<dbReference type="Proteomes" id="UP000032483">
    <property type="component" value="Unassembled WGS sequence"/>
</dbReference>
<dbReference type="EMBL" id="WMZU01000001">
    <property type="protein sequence ID" value="MTS25779.1"/>
    <property type="molecule type" value="Genomic_DNA"/>
</dbReference>
<dbReference type="Proteomes" id="UP000472755">
    <property type="component" value="Unassembled WGS sequence"/>
</dbReference>
<keyword evidence="11" id="KW-1185">Reference proteome</keyword>
<sequence length="438" mass="46877">MQQNQPANFKNRIGFVLASVGSAVGMGNIWMFPYRVGQYGGAAFLLIYFGFVALFGWVGLSGEFAFGRLTGTGPIGSYAYALRSRGKKGGGVLGAIPLLGSLGIAIGYAVIVGWVVRYCWGAVSGSLFAVGSEEYFGQITGPFGSLLWHGVVVLVTVLVLARGVLQGIEKVNRIIMPAFFVLFLVVAVYVGFLPGAAEGYRYLLIPQWEKLLDPMTWVMAMGQAFFSLSITGSGMIIYGSYLSKKEDIPRAAMQTALLDTCAALLAGFAILPAVFAFGMDPASGPPLIFITLPKVFAQMPGGRFIAVLFFLSVIFAGITSLINMFEVCAEAVTTHLKLPRKAAVVLVGALAFAAGAFIEFEPYLGKWMDAITIYVVPFGALLCAFIIYWVLGGKRIGEELVLGRKKALCRAFLPTARYLYVGLAVLVFILSIICGGIG</sequence>
<dbReference type="SUPFAM" id="SSF161070">
    <property type="entry name" value="SNF-like"/>
    <property type="match status" value="1"/>
</dbReference>
<dbReference type="NCBIfam" id="NF037979">
    <property type="entry name" value="Na_transp"/>
    <property type="match status" value="1"/>
</dbReference>
<reference evidence="8 12" key="3">
    <citation type="submission" date="2019-08" db="EMBL/GenBank/DDBJ databases">
        <title>In-depth cultivation of the pig gut microbiome towards novel bacterial diversity and tailored functional studies.</title>
        <authorList>
            <person name="Wylensek D."/>
            <person name="Hitch T.C.A."/>
            <person name="Clavel T."/>
        </authorList>
    </citation>
    <scope>NUCLEOTIDE SEQUENCE [LARGE SCALE GENOMIC DNA]</scope>
    <source>
        <strain evidence="8 12">WCA3-601-WT-6J</strain>
    </source>
</reference>
<dbReference type="PANTHER" id="PTHR42948">
    <property type="entry name" value="TRANSPORTER"/>
    <property type="match status" value="1"/>
</dbReference>
<dbReference type="GeneID" id="42855410"/>
<dbReference type="PRINTS" id="PR00176">
    <property type="entry name" value="NANEUSMPORT"/>
</dbReference>
<dbReference type="EMBL" id="WMZR01000018">
    <property type="protein sequence ID" value="MTS52427.1"/>
    <property type="molecule type" value="Genomic_DNA"/>
</dbReference>
<evidence type="ECO:0000313" key="9">
    <source>
        <dbReference type="EMBL" id="MTS25779.1"/>
    </source>
</evidence>
<evidence type="ECO:0000313" key="12">
    <source>
        <dbReference type="Proteomes" id="UP000431913"/>
    </source>
</evidence>
<evidence type="ECO:0000313" key="8">
    <source>
        <dbReference type="EMBL" id="MST91943.1"/>
    </source>
</evidence>
<evidence type="ECO:0000256" key="5">
    <source>
        <dbReference type="ARBA" id="ARBA00023136"/>
    </source>
</evidence>
<dbReference type="EMBL" id="JXXK01000002">
    <property type="protein sequence ID" value="KJF41026.1"/>
    <property type="molecule type" value="Genomic_DNA"/>
</dbReference>
<feature type="transmembrane region" description="Helical" evidence="6">
    <location>
        <begin position="304"/>
        <end position="322"/>
    </location>
</feature>
<dbReference type="EMBL" id="VUNJ01000007">
    <property type="protein sequence ID" value="MST91943.1"/>
    <property type="molecule type" value="Genomic_DNA"/>
</dbReference>
<dbReference type="InterPro" id="IPR037272">
    <property type="entry name" value="SNS_sf"/>
</dbReference>
<organism evidence="7 11">
    <name type="scientific">Ruthenibacterium lactatiformans</name>
    <dbReference type="NCBI Taxonomy" id="1550024"/>
    <lineage>
        <taxon>Bacteria</taxon>
        <taxon>Bacillati</taxon>
        <taxon>Bacillota</taxon>
        <taxon>Clostridia</taxon>
        <taxon>Eubacteriales</taxon>
        <taxon>Oscillospiraceae</taxon>
        <taxon>Ruthenibacterium</taxon>
    </lineage>
</organism>
<keyword evidence="2" id="KW-0813">Transport</keyword>
<reference evidence="13 14" key="2">
    <citation type="journal article" date="2019" name="Nat. Med.">
        <title>A library of human gut bacterial isolates paired with longitudinal multiomics data enables mechanistic microbiome research.</title>
        <authorList>
            <person name="Poyet M."/>
            <person name="Groussin M."/>
            <person name="Gibbons S.M."/>
            <person name="Avila-Pacheco J."/>
            <person name="Jiang X."/>
            <person name="Kearney S.M."/>
            <person name="Perrotta A.R."/>
            <person name="Berdy B."/>
            <person name="Zhao S."/>
            <person name="Lieberman T.D."/>
            <person name="Swanson P.K."/>
            <person name="Smith M."/>
            <person name="Roesemann S."/>
            <person name="Alexander J.E."/>
            <person name="Rich S.A."/>
            <person name="Livny J."/>
            <person name="Vlamakis H."/>
            <person name="Clish C."/>
            <person name="Bullock K."/>
            <person name="Deik A."/>
            <person name="Scott J."/>
            <person name="Pierce K.A."/>
            <person name="Xavier R.J."/>
            <person name="Alm E.J."/>
        </authorList>
    </citation>
    <scope>NUCLEOTIDE SEQUENCE [LARGE SCALE GENOMIC DNA]</scope>
    <source>
        <strain evidence="9 14">BIOML-A4</strain>
        <strain evidence="10 13">BIOML-A7</strain>
    </source>
</reference>
<feature type="transmembrane region" description="Helical" evidence="6">
    <location>
        <begin position="411"/>
        <end position="433"/>
    </location>
</feature>
<comment type="subcellular location">
    <subcellularLocation>
        <location evidence="1">Membrane</location>
        <topology evidence="1">Multi-pass membrane protein</topology>
    </subcellularLocation>
</comment>
<evidence type="ECO:0000256" key="3">
    <source>
        <dbReference type="ARBA" id="ARBA00022692"/>
    </source>
</evidence>
<feature type="transmembrane region" description="Helical" evidence="6">
    <location>
        <begin position="342"/>
        <end position="358"/>
    </location>
</feature>
<dbReference type="InterPro" id="IPR000175">
    <property type="entry name" value="Na/ntran_symport"/>
</dbReference>
<dbReference type="PATRIC" id="fig|1550024.3.peg.446"/>
<evidence type="ECO:0000313" key="13">
    <source>
        <dbReference type="Proteomes" id="UP000449193"/>
    </source>
</evidence>
<evidence type="ECO:0000313" key="11">
    <source>
        <dbReference type="Proteomes" id="UP000032483"/>
    </source>
</evidence>
<keyword evidence="3 6" id="KW-0812">Transmembrane</keyword>
<evidence type="ECO:0000256" key="6">
    <source>
        <dbReference type="SAM" id="Phobius"/>
    </source>
</evidence>
<feature type="transmembrane region" description="Helical" evidence="6">
    <location>
        <begin position="39"/>
        <end position="60"/>
    </location>
</feature>
<evidence type="ECO:0000313" key="10">
    <source>
        <dbReference type="EMBL" id="MTS52427.1"/>
    </source>
</evidence>
<evidence type="ECO:0000256" key="4">
    <source>
        <dbReference type="ARBA" id="ARBA00022989"/>
    </source>
</evidence>
<dbReference type="InterPro" id="IPR047218">
    <property type="entry name" value="YocR/YhdH-like"/>
</dbReference>
<feature type="transmembrane region" description="Helical" evidence="6">
    <location>
        <begin position="370"/>
        <end position="391"/>
    </location>
</feature>
<protein>
    <submittedName>
        <fullName evidence="8">Sodium-dependent transporter</fullName>
    </submittedName>
    <submittedName>
        <fullName evidence="7">Sodium-dependent tryptophan transporter</fullName>
    </submittedName>
</protein>
<dbReference type="AlphaFoldDB" id="A0A0D8J3A1"/>
<feature type="transmembrane region" description="Helical" evidence="6">
    <location>
        <begin position="217"/>
        <end position="243"/>
    </location>
</feature>
<keyword evidence="4 6" id="KW-1133">Transmembrane helix</keyword>
<gene>
    <name evidence="8" type="ORF">FYJ76_08330</name>
    <name evidence="10" type="ORF">GMD52_12880</name>
    <name evidence="9" type="ORF">GMD59_00550</name>
    <name evidence="7" type="ORF">TQ39_02010</name>
</gene>
<feature type="transmembrane region" description="Helical" evidence="6">
    <location>
        <begin position="255"/>
        <end position="277"/>
    </location>
</feature>
<feature type="transmembrane region" description="Helical" evidence="6">
    <location>
        <begin position="12"/>
        <end position="33"/>
    </location>
</feature>
<dbReference type="RefSeq" id="WP_050004385.1">
    <property type="nucleotide sequence ID" value="NZ_CAOJUJ010000001.1"/>
</dbReference>
<feature type="transmembrane region" description="Helical" evidence="6">
    <location>
        <begin position="92"/>
        <end position="116"/>
    </location>
</feature>
<reference evidence="7" key="1">
    <citation type="submission" date="2015-02" db="EMBL/GenBank/DDBJ databases">
        <title>A novel member of the family Ruminococcaceae isolated from human feces.</title>
        <authorList>
            <person name="Shkoporov A.N."/>
            <person name="Chaplin A.V."/>
            <person name="Motuzova O.V."/>
            <person name="Kafarskaia L.I."/>
            <person name="Khokhlova E.V."/>
            <person name="Efimov B.A."/>
        </authorList>
    </citation>
    <scope>NUCLEOTIDE SEQUENCE [LARGE SCALE GENOMIC DNA]</scope>
    <source>
        <strain evidence="7">585-1</strain>
    </source>
</reference>
<proteinExistence type="predicted"/>
<comment type="caution">
    <text evidence="7">The sequence shown here is derived from an EMBL/GenBank/DDBJ whole genome shotgun (WGS) entry which is preliminary data.</text>
</comment>
<name>A0A0D8J3A1_9FIRM</name>
<dbReference type="Proteomes" id="UP000449193">
    <property type="component" value="Unassembled WGS sequence"/>
</dbReference>
<evidence type="ECO:0000256" key="1">
    <source>
        <dbReference type="ARBA" id="ARBA00004141"/>
    </source>
</evidence>
<dbReference type="Pfam" id="PF00209">
    <property type="entry name" value="SNF"/>
    <property type="match status" value="2"/>
</dbReference>
<keyword evidence="5 6" id="KW-0472">Membrane</keyword>
<feature type="transmembrane region" description="Helical" evidence="6">
    <location>
        <begin position="146"/>
        <end position="165"/>
    </location>
</feature>
<dbReference type="GO" id="GO:0016020">
    <property type="term" value="C:membrane"/>
    <property type="evidence" value="ECO:0007669"/>
    <property type="project" value="UniProtKB-SubCell"/>
</dbReference>
<feature type="transmembrane region" description="Helical" evidence="6">
    <location>
        <begin position="177"/>
        <end position="197"/>
    </location>
</feature>
<accession>A0A0D8J3A1</accession>
<evidence type="ECO:0000313" key="7">
    <source>
        <dbReference type="EMBL" id="KJF41026.1"/>
    </source>
</evidence>
<evidence type="ECO:0000313" key="14">
    <source>
        <dbReference type="Proteomes" id="UP000472755"/>
    </source>
</evidence>
<dbReference type="Proteomes" id="UP000431913">
    <property type="component" value="Unassembled WGS sequence"/>
</dbReference>
<dbReference type="PROSITE" id="PS50267">
    <property type="entry name" value="NA_NEUROTRAN_SYMP_3"/>
    <property type="match status" value="1"/>
</dbReference>
<dbReference type="CDD" id="cd10336">
    <property type="entry name" value="SLC6sbd_Tyt1-Like"/>
    <property type="match status" value="1"/>
</dbReference>
<dbReference type="PANTHER" id="PTHR42948:SF1">
    <property type="entry name" value="TRANSPORTER"/>
    <property type="match status" value="1"/>
</dbReference>
<evidence type="ECO:0000256" key="2">
    <source>
        <dbReference type="ARBA" id="ARBA00022448"/>
    </source>
</evidence>